<dbReference type="EMBL" id="CAJNON010000079">
    <property type="protein sequence ID" value="CAF0929241.1"/>
    <property type="molecule type" value="Genomic_DNA"/>
</dbReference>
<dbReference type="Proteomes" id="UP000663891">
    <property type="component" value="Unassembled WGS sequence"/>
</dbReference>
<protein>
    <submittedName>
        <fullName evidence="3">Uncharacterized protein</fullName>
    </submittedName>
</protein>
<keyword evidence="1" id="KW-0732">Signal</keyword>
<name>A0A818UD32_9BILA</name>
<accession>A0A818UD32</accession>
<organism evidence="3 4">
    <name type="scientific">Adineta steineri</name>
    <dbReference type="NCBI Taxonomy" id="433720"/>
    <lineage>
        <taxon>Eukaryota</taxon>
        <taxon>Metazoa</taxon>
        <taxon>Spiralia</taxon>
        <taxon>Gnathifera</taxon>
        <taxon>Rotifera</taxon>
        <taxon>Eurotatoria</taxon>
        <taxon>Bdelloidea</taxon>
        <taxon>Adinetida</taxon>
        <taxon>Adinetidae</taxon>
        <taxon>Adineta</taxon>
    </lineage>
</organism>
<comment type="caution">
    <text evidence="3">The sequence shown here is derived from an EMBL/GenBank/DDBJ whole genome shotgun (WGS) entry which is preliminary data.</text>
</comment>
<dbReference type="OrthoDB" id="10269546at2759"/>
<feature type="chain" id="PRO_5035616529" evidence="1">
    <location>
        <begin position="26"/>
        <end position="153"/>
    </location>
</feature>
<evidence type="ECO:0000313" key="3">
    <source>
        <dbReference type="EMBL" id="CAF3695386.1"/>
    </source>
</evidence>
<dbReference type="EMBL" id="CAJOAY010000575">
    <property type="protein sequence ID" value="CAF3695386.1"/>
    <property type="molecule type" value="Genomic_DNA"/>
</dbReference>
<gene>
    <name evidence="3" type="ORF">OKA104_LOCUS12113</name>
    <name evidence="2" type="ORF">VCS650_LOCUS10828</name>
</gene>
<evidence type="ECO:0000256" key="1">
    <source>
        <dbReference type="SAM" id="SignalP"/>
    </source>
</evidence>
<sequence>MATHDKLSFLLILCFFGHVMYLCSGFVVPSEDCSKNTYTKAELDDSCKGENKVGNESAICKEYCKTTPTIDLSYFPSPVSKVGKYFLNDIKVACDGYCSQENTCLCVPVGDILYEEPGKIQIIINPEQTVFFSSVNLGGKSVSLGEILCGDPK</sequence>
<dbReference type="AlphaFoldDB" id="A0A818UD32"/>
<feature type="signal peptide" evidence="1">
    <location>
        <begin position="1"/>
        <end position="25"/>
    </location>
</feature>
<dbReference type="Proteomes" id="UP000663881">
    <property type="component" value="Unassembled WGS sequence"/>
</dbReference>
<reference evidence="3" key="1">
    <citation type="submission" date="2021-02" db="EMBL/GenBank/DDBJ databases">
        <authorList>
            <person name="Nowell W R."/>
        </authorList>
    </citation>
    <scope>NUCLEOTIDE SEQUENCE</scope>
</reference>
<proteinExistence type="predicted"/>
<evidence type="ECO:0000313" key="2">
    <source>
        <dbReference type="EMBL" id="CAF0929241.1"/>
    </source>
</evidence>
<evidence type="ECO:0000313" key="4">
    <source>
        <dbReference type="Proteomes" id="UP000663881"/>
    </source>
</evidence>